<evidence type="ECO:0000259" key="2">
    <source>
        <dbReference type="Pfam" id="PF13194"/>
    </source>
</evidence>
<comment type="caution">
    <text evidence="3">The sequence shown here is derived from an EMBL/GenBank/DDBJ whole genome shotgun (WGS) entry which is preliminary data.</text>
</comment>
<feature type="transmembrane region" description="Helical" evidence="1">
    <location>
        <begin position="336"/>
        <end position="356"/>
    </location>
</feature>
<feature type="domain" description="DUF4010" evidence="2">
    <location>
        <begin position="205"/>
        <end position="415"/>
    </location>
</feature>
<feature type="transmembrane region" description="Helical" evidence="1">
    <location>
        <begin position="261"/>
        <end position="285"/>
    </location>
</feature>
<protein>
    <recommendedName>
        <fullName evidence="2">DUF4010 domain-containing protein</fullName>
    </recommendedName>
</protein>
<evidence type="ECO:0000313" key="4">
    <source>
        <dbReference type="Proteomes" id="UP001055104"/>
    </source>
</evidence>
<dbReference type="PANTHER" id="PTHR39084:SF1">
    <property type="entry name" value="DUF4010 DOMAIN-CONTAINING PROTEIN"/>
    <property type="match status" value="1"/>
</dbReference>
<feature type="transmembrane region" description="Helical" evidence="1">
    <location>
        <begin position="111"/>
        <end position="130"/>
    </location>
</feature>
<accession>A0AA37KQS2</accession>
<keyword evidence="1" id="KW-0472">Membrane</keyword>
<name>A0AA37KQS2_9BACT</name>
<sequence length="446" mass="50512">MWFEQKNQLHQPNLDKFMEKLYDYLPQQLVTFILVTLFSLLIGLSQRRISLRREGETTLFGTDRTFTFIGILGYLLYILDPKEMHLFMGGGIILGMLLGINYYVKQSQFHVFGVTTIIIALITYCMAPIISTQPSWFYVMMVVTMLLFTEMKHTFTELVQRMQNDEMITLAKFLAISGIILPMLPKEPLIPGINLTPYTIWLATVVVSGISYLSYLLKQYVFRESGTLVSGIIGGLYSSTATISILARKCKRIQTHEIPEYVSAMMLAISMMFLRFMILILIFSTSIFLDIYPYLLIMSVTAAGIGIFIHKKHTIKGEREVIEEPETESNPLEFKVALIFALLFVVFTFLTHYTLIYAGTGGLSILSIAAGLSDITPFILNLLQGGSIPATIVGACIMQAIISNIVVNMFYAIFFSSRRKEILPYVWKGFLTVIGINAVLLLIYYF</sequence>
<dbReference type="Proteomes" id="UP001055104">
    <property type="component" value="Unassembled WGS sequence"/>
</dbReference>
<dbReference type="PANTHER" id="PTHR39084">
    <property type="entry name" value="MEMBRANE PROTEIN-RELATED"/>
    <property type="match status" value="1"/>
</dbReference>
<feature type="transmembrane region" description="Helical" evidence="1">
    <location>
        <begin position="425"/>
        <end position="445"/>
    </location>
</feature>
<feature type="transmembrane region" description="Helical" evidence="1">
    <location>
        <begin position="167"/>
        <end position="184"/>
    </location>
</feature>
<gene>
    <name evidence="3" type="ORF">CE91St7_41080</name>
</gene>
<dbReference type="Pfam" id="PF13194">
    <property type="entry name" value="DUF4010"/>
    <property type="match status" value="1"/>
</dbReference>
<dbReference type="AlphaFoldDB" id="A0AA37KQS2"/>
<feature type="transmembrane region" description="Helical" evidence="1">
    <location>
        <begin position="136"/>
        <end position="155"/>
    </location>
</feature>
<feature type="transmembrane region" description="Helical" evidence="1">
    <location>
        <begin position="57"/>
        <end position="79"/>
    </location>
</feature>
<proteinExistence type="predicted"/>
<feature type="transmembrane region" description="Helical" evidence="1">
    <location>
        <begin position="85"/>
        <end position="104"/>
    </location>
</feature>
<reference evidence="3" key="1">
    <citation type="submission" date="2022-01" db="EMBL/GenBank/DDBJ databases">
        <title>Novel bile acid biosynthetic pathways are enriched in the microbiome of centenarians.</title>
        <authorList>
            <person name="Sato Y."/>
            <person name="Atarashi K."/>
            <person name="Plichta R.D."/>
            <person name="Arai Y."/>
            <person name="Sasajima S."/>
            <person name="Kearney M.S."/>
            <person name="Suda W."/>
            <person name="Takeshita K."/>
            <person name="Sasaki T."/>
            <person name="Okamoto S."/>
            <person name="Skelly N.A."/>
            <person name="Okamura Y."/>
            <person name="Vlamakis H."/>
            <person name="Li Y."/>
            <person name="Tanoue T."/>
            <person name="Takei H."/>
            <person name="Nittono H."/>
            <person name="Narushima S."/>
            <person name="Irie J."/>
            <person name="Itoh H."/>
            <person name="Moriya K."/>
            <person name="Sugiura Y."/>
            <person name="Suematsu M."/>
            <person name="Moritoki N."/>
            <person name="Shibata S."/>
            <person name="Littman R.D."/>
            <person name="Fischbach A.M."/>
            <person name="Uwamino Y."/>
            <person name="Inoue T."/>
            <person name="Honda A."/>
            <person name="Hattori M."/>
            <person name="Murai T."/>
            <person name="Xavier J.R."/>
            <person name="Hirose N."/>
            <person name="Honda K."/>
        </authorList>
    </citation>
    <scope>NUCLEOTIDE SEQUENCE</scope>
    <source>
        <strain evidence="3">CE91-St7</strain>
    </source>
</reference>
<evidence type="ECO:0000313" key="3">
    <source>
        <dbReference type="EMBL" id="GKH83224.1"/>
    </source>
</evidence>
<organism evidence="3 4">
    <name type="scientific">Phocaeicola dorei</name>
    <dbReference type="NCBI Taxonomy" id="357276"/>
    <lineage>
        <taxon>Bacteria</taxon>
        <taxon>Pseudomonadati</taxon>
        <taxon>Bacteroidota</taxon>
        <taxon>Bacteroidia</taxon>
        <taxon>Bacteroidales</taxon>
        <taxon>Bacteroidaceae</taxon>
        <taxon>Phocaeicola</taxon>
    </lineage>
</organism>
<feature type="transmembrane region" description="Helical" evidence="1">
    <location>
        <begin position="390"/>
        <end position="413"/>
    </location>
</feature>
<dbReference type="EMBL" id="BQOB01000001">
    <property type="protein sequence ID" value="GKH83224.1"/>
    <property type="molecule type" value="Genomic_DNA"/>
</dbReference>
<keyword evidence="1" id="KW-1133">Transmembrane helix</keyword>
<dbReference type="InterPro" id="IPR025105">
    <property type="entry name" value="DUF4010"/>
</dbReference>
<evidence type="ECO:0000256" key="1">
    <source>
        <dbReference type="SAM" id="Phobius"/>
    </source>
</evidence>
<feature type="transmembrane region" description="Helical" evidence="1">
    <location>
        <begin position="24"/>
        <end position="45"/>
    </location>
</feature>
<feature type="transmembrane region" description="Helical" evidence="1">
    <location>
        <begin position="291"/>
        <end position="309"/>
    </location>
</feature>
<keyword evidence="1" id="KW-0812">Transmembrane</keyword>
<feature type="transmembrane region" description="Helical" evidence="1">
    <location>
        <begin position="196"/>
        <end position="217"/>
    </location>
</feature>